<dbReference type="OrthoDB" id="10604759at2759"/>
<keyword evidence="4" id="KW-1185">Reference proteome</keyword>
<evidence type="ECO:0000256" key="2">
    <source>
        <dbReference type="SAM" id="MobiDB-lite"/>
    </source>
</evidence>
<dbReference type="KEGG" id="cne:CNM00430"/>
<dbReference type="RefSeq" id="XP_024514018.1">
    <property type="nucleotide sequence ID" value="XM_024658257.1"/>
</dbReference>
<dbReference type="EMBL" id="AE017353">
    <property type="protein sequence ID" value="AAW46973.2"/>
    <property type="molecule type" value="Genomic_DNA"/>
</dbReference>
<name>Q5K819_CRYD1</name>
<feature type="coiled-coil region" evidence="1">
    <location>
        <begin position="333"/>
        <end position="360"/>
    </location>
</feature>
<sequence length="418" mass="47274">MQPSQPAQSSPSKRRHSSAQLSQTQTGASATVPLQPTTNASKRSKKNPAVSTGHGTDGTPPAEENWWADRKIDWENDCGGEDQQSSFAYFKDWIPTGISYMSGAVGGYTLKRGAKEFQRFLYEKKGPTKRSVKSIENKYISVRKGWKTAYNLTQQTGAGDGGIITIHTPTGDVGIPYDKLGDHRENYCPDYNFWNEIFQSRQGARPEFRTSTENDSSFSLNCMREHVPCPHKETTSDNAPLEGPRPVDEGTSEDLELQRQSRRIHGDNDNDDLQEEGNSCHKEGGGDLSSQHPLLEKSIRSRLSHPRRPHGAPTSEMSEDSRKILEEDLKLSREAAQCSINKEMREIARAEKEDDRWERVARYFEEQKDLSQSKKEYYERKIQIEEVEAAARIASQMKISLQEALTVLRRSRAFGEDE</sequence>
<feature type="region of interest" description="Disordered" evidence="2">
    <location>
        <begin position="1"/>
        <end position="65"/>
    </location>
</feature>
<dbReference type="STRING" id="214684.Q5K819"/>
<dbReference type="HOGENOM" id="CLU_940146_0_0_1"/>
<dbReference type="GeneID" id="3255270"/>
<dbReference type="InParanoid" id="Q5K819"/>
<feature type="compositionally biased region" description="Basic and acidic residues" evidence="2">
    <location>
        <begin position="256"/>
        <end position="268"/>
    </location>
</feature>
<dbReference type="PaxDb" id="214684-Q5K819"/>
<feature type="region of interest" description="Disordered" evidence="2">
    <location>
        <begin position="229"/>
        <end position="321"/>
    </location>
</feature>
<evidence type="ECO:0000313" key="3">
    <source>
        <dbReference type="EMBL" id="AAW46973.2"/>
    </source>
</evidence>
<dbReference type="PANTHER" id="PTHR33324">
    <property type="entry name" value="EXPRESSED PROTEIN"/>
    <property type="match status" value="1"/>
</dbReference>
<protein>
    <recommendedName>
        <fullName evidence="5">No apical meristem-associated C-terminal domain-containing protein</fullName>
    </recommendedName>
</protein>
<feature type="compositionally biased region" description="Polar residues" evidence="2">
    <location>
        <begin position="18"/>
        <end position="41"/>
    </location>
</feature>
<dbReference type="AlphaFoldDB" id="Q5K819"/>
<accession>Q5K819</accession>
<reference evidence="3 4" key="1">
    <citation type="journal article" date="2005" name="Science">
        <title>The genome of the basidiomycetous yeast and human pathogen Cryptococcus neoformans.</title>
        <authorList>
            <person name="Loftus B.J."/>
            <person name="Fung E."/>
            <person name="Roncaglia P."/>
            <person name="Rowley D."/>
            <person name="Amedeo P."/>
            <person name="Bruno D."/>
            <person name="Vamathevan J."/>
            <person name="Miranda M."/>
            <person name="Anderson I.J."/>
            <person name="Fraser J.A."/>
            <person name="Allen J.E."/>
            <person name="Bosdet I.E."/>
            <person name="Brent M.R."/>
            <person name="Chiu R."/>
            <person name="Doering T.L."/>
            <person name="Donlin M.J."/>
            <person name="D'Souza C.A."/>
            <person name="Fox D.S."/>
            <person name="Grinberg V."/>
            <person name="Fu J."/>
            <person name="Fukushima M."/>
            <person name="Haas B.J."/>
            <person name="Huang J.C."/>
            <person name="Janbon G."/>
            <person name="Jones S.J."/>
            <person name="Koo H.L."/>
            <person name="Krzywinski M.I."/>
            <person name="Kwon-Chung J.K."/>
            <person name="Lengeler K.B."/>
            <person name="Maiti R."/>
            <person name="Marra M.A."/>
            <person name="Marra R.E."/>
            <person name="Mathewson C.A."/>
            <person name="Mitchell T.G."/>
            <person name="Pertea M."/>
            <person name="Riggs F.R."/>
            <person name="Salzberg S.L."/>
            <person name="Schein J.E."/>
            <person name="Shvartsbeyn A."/>
            <person name="Shin H."/>
            <person name="Shumway M."/>
            <person name="Specht C.A."/>
            <person name="Suh B.B."/>
            <person name="Tenney A."/>
            <person name="Utterback T.R."/>
            <person name="Wickes B.L."/>
            <person name="Wortman J.R."/>
            <person name="Wye N.H."/>
            <person name="Kronstad J.W."/>
            <person name="Lodge J.K."/>
            <person name="Heitman J."/>
            <person name="Davis R.W."/>
            <person name="Fraser C.M."/>
            <person name="Hyman R.W."/>
        </authorList>
    </citation>
    <scope>NUCLEOTIDE SEQUENCE [LARGE SCALE GENOMIC DNA]</scope>
    <source>
        <strain evidence="4">JEC21 / ATCC MYA-565</strain>
    </source>
</reference>
<feature type="compositionally biased region" description="Low complexity" evidence="2">
    <location>
        <begin position="1"/>
        <end position="11"/>
    </location>
</feature>
<evidence type="ECO:0008006" key="5">
    <source>
        <dbReference type="Google" id="ProtNLM"/>
    </source>
</evidence>
<keyword evidence="1" id="KW-0175">Coiled coil</keyword>
<proteinExistence type="predicted"/>
<dbReference type="Proteomes" id="UP000002149">
    <property type="component" value="Chromosome 13"/>
</dbReference>
<organism evidence="3 4">
    <name type="scientific">Cryptococcus deneoformans (strain JEC21 / ATCC MYA-565)</name>
    <name type="common">Cryptococcus neoformans var. neoformans serotype D</name>
    <dbReference type="NCBI Taxonomy" id="214684"/>
    <lineage>
        <taxon>Eukaryota</taxon>
        <taxon>Fungi</taxon>
        <taxon>Dikarya</taxon>
        <taxon>Basidiomycota</taxon>
        <taxon>Agaricomycotina</taxon>
        <taxon>Tremellomycetes</taxon>
        <taxon>Tremellales</taxon>
        <taxon>Cryptococcaceae</taxon>
        <taxon>Cryptococcus</taxon>
        <taxon>Cryptococcus neoformans species complex</taxon>
    </lineage>
</organism>
<gene>
    <name evidence="3" type="ordered locus">CNM00430</name>
</gene>
<feature type="compositionally biased region" description="Basic residues" evidence="2">
    <location>
        <begin position="300"/>
        <end position="310"/>
    </location>
</feature>
<dbReference type="PANTHER" id="PTHR33324:SF3">
    <property type="entry name" value="ZINC FINGER PHD-TYPE DOMAIN-CONTAINING PROTEIN"/>
    <property type="match status" value="1"/>
</dbReference>
<evidence type="ECO:0000313" key="4">
    <source>
        <dbReference type="Proteomes" id="UP000002149"/>
    </source>
</evidence>
<dbReference type="VEuPathDB" id="FungiDB:CNM00430"/>
<evidence type="ECO:0000256" key="1">
    <source>
        <dbReference type="SAM" id="Coils"/>
    </source>
</evidence>